<name>A0A160TKP5_9ZZZZ</name>
<dbReference type="EMBL" id="CZQE01000290">
    <property type="protein sequence ID" value="CUS45675.1"/>
    <property type="molecule type" value="Genomic_DNA"/>
</dbReference>
<protein>
    <submittedName>
        <fullName evidence="1">Predicted esterase of the alpha/beta hydrolase fold</fullName>
    </submittedName>
</protein>
<dbReference type="AlphaFoldDB" id="A0A160TKP5"/>
<proteinExistence type="predicted"/>
<dbReference type="Pfam" id="PF06821">
    <property type="entry name" value="Ser_hydrolase"/>
    <property type="match status" value="1"/>
</dbReference>
<accession>A0A160TKP5</accession>
<dbReference type="Gene3D" id="3.40.50.1820">
    <property type="entry name" value="alpha/beta hydrolase"/>
    <property type="match status" value="1"/>
</dbReference>
<evidence type="ECO:0000313" key="1">
    <source>
        <dbReference type="EMBL" id="CUS45675.1"/>
    </source>
</evidence>
<dbReference type="InterPro" id="IPR010662">
    <property type="entry name" value="RBBP9/YdeN"/>
</dbReference>
<keyword evidence="1" id="KW-0378">Hydrolase</keyword>
<organism evidence="1">
    <name type="scientific">hydrothermal vent metagenome</name>
    <dbReference type="NCBI Taxonomy" id="652676"/>
    <lineage>
        <taxon>unclassified sequences</taxon>
        <taxon>metagenomes</taxon>
        <taxon>ecological metagenomes</taxon>
    </lineage>
</organism>
<sequence length="199" mass="21112">MDLDSSADRPLPVLIVARGDPAIALPLQRVELDLTKFHSGRWAQQLDTAMTRSREPVVLLAQGVACLAVAWWAQLSPRSYLEHIRGAVFLSPLSIGFGQAAIAAKARVSPATKLPFPSVVASDPSSMIEQVLALADNWGSRFVDSGAVQGAAHPSNRRGGGTAAEDRLLHLLGLFDTPEAAGTGKTLEAAITSRIESIR</sequence>
<dbReference type="InterPro" id="IPR029058">
    <property type="entry name" value="AB_hydrolase_fold"/>
</dbReference>
<dbReference type="GO" id="GO:0016787">
    <property type="term" value="F:hydrolase activity"/>
    <property type="evidence" value="ECO:0007669"/>
    <property type="project" value="UniProtKB-KW"/>
</dbReference>
<reference evidence="1" key="1">
    <citation type="submission" date="2015-10" db="EMBL/GenBank/DDBJ databases">
        <authorList>
            <person name="Gilbert D.G."/>
        </authorList>
    </citation>
    <scope>NUCLEOTIDE SEQUENCE</scope>
</reference>
<gene>
    <name evidence="1" type="ORF">MGWOODY_Smn20</name>
</gene>